<evidence type="ECO:0000313" key="7">
    <source>
        <dbReference type="Proteomes" id="UP000245207"/>
    </source>
</evidence>
<accession>A0A2U1PUU5</accession>
<gene>
    <name evidence="6" type="ORF">CTI12_AA111120</name>
</gene>
<dbReference type="EMBL" id="PKPP01000710">
    <property type="protein sequence ID" value="PWA89503.1"/>
    <property type="molecule type" value="Genomic_DNA"/>
</dbReference>
<dbReference type="OrthoDB" id="1930729at2759"/>
<dbReference type="GO" id="GO:0008234">
    <property type="term" value="F:cysteine-type peptidase activity"/>
    <property type="evidence" value="ECO:0007669"/>
    <property type="project" value="InterPro"/>
</dbReference>
<evidence type="ECO:0000259" key="5">
    <source>
        <dbReference type="PROSITE" id="PS50600"/>
    </source>
</evidence>
<dbReference type="SUPFAM" id="SSF54001">
    <property type="entry name" value="Cysteine proteinases"/>
    <property type="match status" value="1"/>
</dbReference>
<proteinExistence type="inferred from homology"/>
<keyword evidence="3" id="KW-0378">Hydrolase</keyword>
<dbReference type="Pfam" id="PF02902">
    <property type="entry name" value="Peptidase_C48"/>
    <property type="match status" value="1"/>
</dbReference>
<dbReference type="InterPro" id="IPR015410">
    <property type="entry name" value="DUF1985"/>
</dbReference>
<feature type="domain" description="Ubiquitin-like protease family profile" evidence="5">
    <location>
        <begin position="881"/>
        <end position="1069"/>
    </location>
</feature>
<evidence type="ECO:0000256" key="1">
    <source>
        <dbReference type="ARBA" id="ARBA00005234"/>
    </source>
</evidence>
<evidence type="ECO:0000256" key="3">
    <source>
        <dbReference type="ARBA" id="ARBA00022801"/>
    </source>
</evidence>
<dbReference type="PANTHER" id="PTHR48449:SF1">
    <property type="entry name" value="DUF1985 DOMAIN-CONTAINING PROTEIN"/>
    <property type="match status" value="1"/>
</dbReference>
<dbReference type="PROSITE" id="PS50600">
    <property type="entry name" value="ULP_PROTEASE"/>
    <property type="match status" value="1"/>
</dbReference>
<dbReference type="InterPro" id="IPR003653">
    <property type="entry name" value="Peptidase_C48_C"/>
</dbReference>
<protein>
    <submittedName>
        <fullName evidence="6">Phospholipase-like protein</fullName>
    </submittedName>
</protein>
<comment type="caution">
    <text evidence="6">The sequence shown here is derived from an EMBL/GenBank/DDBJ whole genome shotgun (WGS) entry which is preliminary data.</text>
</comment>
<keyword evidence="7" id="KW-1185">Reference proteome</keyword>
<comment type="similarity">
    <text evidence="1">Belongs to the peptidase C48 family.</text>
</comment>
<keyword evidence="2" id="KW-0645">Protease</keyword>
<reference evidence="6 7" key="1">
    <citation type="journal article" date="2018" name="Mol. Plant">
        <title>The genome of Artemisia annua provides insight into the evolution of Asteraceae family and artemisinin biosynthesis.</title>
        <authorList>
            <person name="Shen Q."/>
            <person name="Zhang L."/>
            <person name="Liao Z."/>
            <person name="Wang S."/>
            <person name="Yan T."/>
            <person name="Shi P."/>
            <person name="Liu M."/>
            <person name="Fu X."/>
            <person name="Pan Q."/>
            <person name="Wang Y."/>
            <person name="Lv Z."/>
            <person name="Lu X."/>
            <person name="Zhang F."/>
            <person name="Jiang W."/>
            <person name="Ma Y."/>
            <person name="Chen M."/>
            <person name="Hao X."/>
            <person name="Li L."/>
            <person name="Tang Y."/>
            <person name="Lv G."/>
            <person name="Zhou Y."/>
            <person name="Sun X."/>
            <person name="Brodelius P.E."/>
            <person name="Rose J.K.C."/>
            <person name="Tang K."/>
        </authorList>
    </citation>
    <scope>NUCLEOTIDE SEQUENCE [LARGE SCALE GENOMIC DNA]</scope>
    <source>
        <strain evidence="7">cv. Huhao1</strain>
        <tissue evidence="6">Leaf</tissue>
    </source>
</reference>
<dbReference type="GO" id="GO:0006508">
    <property type="term" value="P:proteolysis"/>
    <property type="evidence" value="ECO:0007669"/>
    <property type="project" value="UniProtKB-KW"/>
</dbReference>
<feature type="region of interest" description="Disordered" evidence="4">
    <location>
        <begin position="475"/>
        <end position="499"/>
    </location>
</feature>
<dbReference type="Proteomes" id="UP000245207">
    <property type="component" value="Unassembled WGS sequence"/>
</dbReference>
<organism evidence="6 7">
    <name type="scientific">Artemisia annua</name>
    <name type="common">Sweet wormwood</name>
    <dbReference type="NCBI Taxonomy" id="35608"/>
    <lineage>
        <taxon>Eukaryota</taxon>
        <taxon>Viridiplantae</taxon>
        <taxon>Streptophyta</taxon>
        <taxon>Embryophyta</taxon>
        <taxon>Tracheophyta</taxon>
        <taxon>Spermatophyta</taxon>
        <taxon>Magnoliopsida</taxon>
        <taxon>eudicotyledons</taxon>
        <taxon>Gunneridae</taxon>
        <taxon>Pentapetalae</taxon>
        <taxon>asterids</taxon>
        <taxon>campanulids</taxon>
        <taxon>Asterales</taxon>
        <taxon>Asteraceae</taxon>
        <taxon>Asteroideae</taxon>
        <taxon>Anthemideae</taxon>
        <taxon>Artemisiinae</taxon>
        <taxon>Artemisia</taxon>
    </lineage>
</organism>
<dbReference type="PANTHER" id="PTHR48449">
    <property type="entry name" value="DUF1985 DOMAIN-CONTAINING PROTEIN"/>
    <property type="match status" value="1"/>
</dbReference>
<dbReference type="Gene3D" id="3.40.395.10">
    <property type="entry name" value="Adenoviral Proteinase, Chain A"/>
    <property type="match status" value="1"/>
</dbReference>
<sequence length="1105" mass="126884">MAIKLYKCKITVRSTVKLLEDIKEILSKNQRRERLFRKTVFGPWLDIMFSDNDCSVMHYVLQHQVKVSNISFDSPPLQFKIGGHLLDFGRKEFCLITGFRFGEVVISEDNPTAFRDRVFPDKRAKGINSVYASDCLKLIKDENRFESVSDDDAVRLCLLVIDILVFMGSEDRNCIPKHILTLVEDFDAWNVFPWGEYMWDKFYQRTVNVVHTHRKDHLAKLKENPKFSVTYNMYGFAWAFKLLEDIKEILSKNQRRERLFRKTVFGPWLDIMFSDNDCIVVSEDNPTAFRDRVFPDKRAKGINSVYASDCLKLIKDENRFESVSDDDTVRLCLLVIAILVFMGSEDRNCIPKHILTLVEDFDAWNVFPWGEYIWDKFYQRTVNFVHTHRKDHLAKLKENPKFSATYNMYGFPWAFKDKKVIPRGLAWSKRKKFGRSDHAILFGQESIPIMGLYATNKELRQPWCNDSIPFIKGLADPDLAGEGQQPDDGQQVNSADDEQVADTAEYDEEADVTNNHHHGPCLQSFDTVDVENVNRVKSTEAQKESNVSTGALLSELLHLNSKLTFISMHITSVKKQDIHDVFDAVKTRVSEIESVLGANLDGGFVHDQENAAELNTRVNKSRVMSTPILTWFPPSLDCEDDNPVKDSDAALDMETDNECGMLGVKESQFGMMDALIQAIELGATPVVPVLEDHVRATKVGAFHDNAIKQTSSVFHVDDELLHDDVAKLINDDAYADGNMVSLEKIPFDNEVEDGVENELVMEQASGCLHKEPTTPLQPEVEKDQPTPSQQIISKHGYSNVVGPTDKLFLDSENFSRWVNSDNVQRARVTRASFCRKESIDPIVISDDVSGNPRTRPITECYSANIDPFVEDQSRPPKCKIDKVTLPDSLPLACMEDCSGGWLYDYVRKHHQYMHLDVWFDLMWSVRPSNADWTLAGSLFAKHIMDGDMYAHYSNGKDYPVHWRDVEKVYFPVNEHDKHWCLAELHLCTGLVSFYDTLGFVHGRGTRCWRNLKRILPKQLTIYLDQHGILESKGILAKDYKITYQCPAVPEQSQSYGDCGLWVCIILYRLCHNQPLEVDDPLQTALAYRERMLEYYWKHKQPVKKD</sequence>
<name>A0A2U1PUU5_ARTAN</name>
<evidence type="ECO:0000256" key="2">
    <source>
        <dbReference type="ARBA" id="ARBA00022670"/>
    </source>
</evidence>
<evidence type="ECO:0000256" key="4">
    <source>
        <dbReference type="SAM" id="MobiDB-lite"/>
    </source>
</evidence>
<dbReference type="InterPro" id="IPR038765">
    <property type="entry name" value="Papain-like_cys_pep_sf"/>
</dbReference>
<dbReference type="AlphaFoldDB" id="A0A2U1PUU5"/>
<dbReference type="Pfam" id="PF09331">
    <property type="entry name" value="DUF1985"/>
    <property type="match status" value="1"/>
</dbReference>
<evidence type="ECO:0000313" key="6">
    <source>
        <dbReference type="EMBL" id="PWA89503.1"/>
    </source>
</evidence>